<dbReference type="Proteomes" id="UP001319827">
    <property type="component" value="Chromosome"/>
</dbReference>
<feature type="signal peptide" evidence="2">
    <location>
        <begin position="1"/>
        <end position="22"/>
    </location>
</feature>
<feature type="chain" id="PRO_5047003394" description="Tetratricopeptide repeat protein" evidence="2">
    <location>
        <begin position="23"/>
        <end position="201"/>
    </location>
</feature>
<dbReference type="RefSeq" id="WP_221249295.1">
    <property type="nucleotide sequence ID" value="NZ_AP024355.1"/>
</dbReference>
<feature type="compositionally biased region" description="Pro residues" evidence="1">
    <location>
        <begin position="46"/>
        <end position="57"/>
    </location>
</feature>
<dbReference type="SUPFAM" id="SSF48452">
    <property type="entry name" value="TPR-like"/>
    <property type="match status" value="1"/>
</dbReference>
<reference evidence="3 4" key="1">
    <citation type="journal article" date="2016" name="C (Basel)">
        <title>Selective Growth of and Electricity Production by Marine Exoelectrogenic Bacteria in Self-Aggregated Hydrogel of Microbially Reduced Graphene Oxide.</title>
        <authorList>
            <person name="Yoshida N."/>
            <person name="Goto Y."/>
            <person name="Miyata Y."/>
        </authorList>
    </citation>
    <scope>NUCLEOTIDE SEQUENCE [LARGE SCALE GENOMIC DNA]</scope>
    <source>
        <strain evidence="3 4">NIT-T3</strain>
    </source>
</reference>
<evidence type="ECO:0000256" key="2">
    <source>
        <dbReference type="SAM" id="SignalP"/>
    </source>
</evidence>
<feature type="compositionally biased region" description="Pro residues" evidence="1">
    <location>
        <begin position="27"/>
        <end position="38"/>
    </location>
</feature>
<organism evidence="3 4">
    <name type="scientific">Desulfuromonas versatilis</name>
    <dbReference type="NCBI Taxonomy" id="2802975"/>
    <lineage>
        <taxon>Bacteria</taxon>
        <taxon>Pseudomonadati</taxon>
        <taxon>Thermodesulfobacteriota</taxon>
        <taxon>Desulfuromonadia</taxon>
        <taxon>Desulfuromonadales</taxon>
        <taxon>Desulfuromonadaceae</taxon>
        <taxon>Desulfuromonas</taxon>
    </lineage>
</organism>
<sequence length="201" mass="21778">MIRVFRRAAPFAALLLLTGCVAMQLAPPEPPVSSPVTPPTGRSLPEAPPSRPAPAPQEPETAPYQRPVYQPPPVETPVYEAPSYQPPPEPASRNTAVVALLQKSQGQASAGQWDAAGASLERALRIEPRNPALWQELARVRLGQGDYRQAENLAAKSNALAGGDRRLRAENWRIIGEARKQRGDAAGAKEAFARAERERGW</sequence>
<keyword evidence="4" id="KW-1185">Reference proteome</keyword>
<proteinExistence type="predicted"/>
<feature type="compositionally biased region" description="Low complexity" evidence="1">
    <location>
        <begin position="58"/>
        <end position="68"/>
    </location>
</feature>
<evidence type="ECO:0008006" key="5">
    <source>
        <dbReference type="Google" id="ProtNLM"/>
    </source>
</evidence>
<protein>
    <recommendedName>
        <fullName evidence="5">Tetratricopeptide repeat protein</fullName>
    </recommendedName>
</protein>
<evidence type="ECO:0000313" key="4">
    <source>
        <dbReference type="Proteomes" id="UP001319827"/>
    </source>
</evidence>
<dbReference type="Gene3D" id="1.25.40.10">
    <property type="entry name" value="Tetratricopeptide repeat domain"/>
    <property type="match status" value="1"/>
</dbReference>
<evidence type="ECO:0000313" key="3">
    <source>
        <dbReference type="EMBL" id="BCR05901.1"/>
    </source>
</evidence>
<feature type="region of interest" description="Disordered" evidence="1">
    <location>
        <begin position="27"/>
        <end position="96"/>
    </location>
</feature>
<gene>
    <name evidence="3" type="ORF">DESUT3_29700</name>
</gene>
<reference evidence="3 4" key="2">
    <citation type="journal article" date="2021" name="Int. J. Syst. Evol. Microbiol.">
        <title>Isolation and Polyphasic Characterization of Desulfuromonas versatilis sp. Nov., an Electrogenic Bacteria Capable of Versatile Metabolism Isolated from a Graphene Oxide-Reducing Enrichment Culture.</title>
        <authorList>
            <person name="Xie L."/>
            <person name="Yoshida N."/>
            <person name="Ishii S."/>
            <person name="Meng L."/>
        </authorList>
    </citation>
    <scope>NUCLEOTIDE SEQUENCE [LARGE SCALE GENOMIC DNA]</scope>
    <source>
        <strain evidence="3 4">NIT-T3</strain>
    </source>
</reference>
<evidence type="ECO:0000256" key="1">
    <source>
        <dbReference type="SAM" id="MobiDB-lite"/>
    </source>
</evidence>
<dbReference type="EMBL" id="AP024355">
    <property type="protein sequence ID" value="BCR05901.1"/>
    <property type="molecule type" value="Genomic_DNA"/>
</dbReference>
<dbReference type="PROSITE" id="PS51257">
    <property type="entry name" value="PROKAR_LIPOPROTEIN"/>
    <property type="match status" value="1"/>
</dbReference>
<accession>A0ABN6E0T1</accession>
<name>A0ABN6E0T1_9BACT</name>
<dbReference type="Pfam" id="PF14559">
    <property type="entry name" value="TPR_19"/>
    <property type="match status" value="1"/>
</dbReference>
<keyword evidence="2" id="KW-0732">Signal</keyword>
<dbReference type="InterPro" id="IPR011990">
    <property type="entry name" value="TPR-like_helical_dom_sf"/>
</dbReference>